<reference evidence="3 4" key="1">
    <citation type="submission" date="2019-09" db="EMBL/GenBank/DDBJ databases">
        <title>Parvibaculum sedimenti sp. nov., isolated from sediment.</title>
        <authorList>
            <person name="Wang Y."/>
        </authorList>
    </citation>
    <scope>NUCLEOTIDE SEQUENCE [LARGE SCALE GENOMIC DNA]</scope>
    <source>
        <strain evidence="3 4">HXT-9</strain>
    </source>
</reference>
<dbReference type="NCBIfam" id="TIGR04409">
    <property type="entry name" value="LptC_YrbK"/>
    <property type="match status" value="1"/>
</dbReference>
<dbReference type="Gene3D" id="2.60.450.10">
    <property type="entry name" value="Lipopolysaccharide (LPS) transport protein A like domain"/>
    <property type="match status" value="1"/>
</dbReference>
<comment type="caution">
    <text evidence="3">The sequence shown here is derived from an EMBL/GenBank/DDBJ whole genome shotgun (WGS) entry which is preliminary data.</text>
</comment>
<dbReference type="Pfam" id="PF06835">
    <property type="entry name" value="LptC"/>
    <property type="match status" value="1"/>
</dbReference>
<dbReference type="GO" id="GO:0015221">
    <property type="term" value="F:lipopolysaccharide transmembrane transporter activity"/>
    <property type="evidence" value="ECO:0007669"/>
    <property type="project" value="InterPro"/>
</dbReference>
<gene>
    <name evidence="3" type="primary">lptC</name>
    <name evidence="3" type="ORF">F2P47_01040</name>
</gene>
<dbReference type="Proteomes" id="UP000468901">
    <property type="component" value="Unassembled WGS sequence"/>
</dbReference>
<keyword evidence="2" id="KW-0812">Transmembrane</keyword>
<feature type="transmembrane region" description="Helical" evidence="2">
    <location>
        <begin position="38"/>
        <end position="57"/>
    </location>
</feature>
<dbReference type="InterPro" id="IPR026265">
    <property type="entry name" value="LptC"/>
</dbReference>
<dbReference type="RefSeq" id="WP_152214303.1">
    <property type="nucleotide sequence ID" value="NZ_JBAQYD010000096.1"/>
</dbReference>
<dbReference type="AlphaFoldDB" id="A0A6N6VQW6"/>
<dbReference type="EMBL" id="WESC01000001">
    <property type="protein sequence ID" value="KAB7742750.1"/>
    <property type="molecule type" value="Genomic_DNA"/>
</dbReference>
<keyword evidence="4" id="KW-1185">Reference proteome</keyword>
<feature type="region of interest" description="Disordered" evidence="1">
    <location>
        <begin position="1"/>
        <end position="26"/>
    </location>
</feature>
<evidence type="ECO:0000313" key="4">
    <source>
        <dbReference type="Proteomes" id="UP000468901"/>
    </source>
</evidence>
<accession>A0A6N6VQW6</accession>
<name>A0A6N6VQW6_9HYPH</name>
<evidence type="ECO:0000256" key="2">
    <source>
        <dbReference type="SAM" id="Phobius"/>
    </source>
</evidence>
<keyword evidence="2" id="KW-0472">Membrane</keyword>
<proteinExistence type="predicted"/>
<sequence length="224" mass="24118">MSESLGESEANAGKRRGAPLQARPPASRHSRFVSAMKVALPLGAIALFATVLIYSGAFDTHDKLDISFREISTPNNDLRMVSPRVTGLDGSGRPYVLTADTATQAPGKPNHVTLDNVQADLKLENNTDWVSLSSTTGLLDTETQTLDLTQKIDIYASTGYEFHGTSVMVDFRKGTVSSSTPVEGHGPLGTLRADSMTANNANRTLHFQGRVKVRIYGQEGKGKQ</sequence>
<organism evidence="3 4">
    <name type="scientific">Parvibaculum sedimenti</name>
    <dbReference type="NCBI Taxonomy" id="2608632"/>
    <lineage>
        <taxon>Bacteria</taxon>
        <taxon>Pseudomonadati</taxon>
        <taxon>Pseudomonadota</taxon>
        <taxon>Alphaproteobacteria</taxon>
        <taxon>Hyphomicrobiales</taxon>
        <taxon>Parvibaculaceae</taxon>
        <taxon>Parvibaculum</taxon>
    </lineage>
</organism>
<dbReference type="GO" id="GO:0005886">
    <property type="term" value="C:plasma membrane"/>
    <property type="evidence" value="ECO:0007669"/>
    <property type="project" value="InterPro"/>
</dbReference>
<dbReference type="InterPro" id="IPR010664">
    <property type="entry name" value="LipoPS_assembly_LptC-rel"/>
</dbReference>
<protein>
    <submittedName>
        <fullName evidence="3">LPS export ABC transporter periplasmic protein LptC</fullName>
    </submittedName>
</protein>
<evidence type="ECO:0000256" key="1">
    <source>
        <dbReference type="SAM" id="MobiDB-lite"/>
    </source>
</evidence>
<keyword evidence="2" id="KW-1133">Transmembrane helix</keyword>
<evidence type="ECO:0000313" key="3">
    <source>
        <dbReference type="EMBL" id="KAB7742750.1"/>
    </source>
</evidence>